<feature type="region of interest" description="Disordered" evidence="1">
    <location>
        <begin position="1"/>
        <end position="42"/>
    </location>
</feature>
<protein>
    <submittedName>
        <fullName evidence="2">Uncharacterized protein</fullName>
    </submittedName>
</protein>
<evidence type="ECO:0000313" key="2">
    <source>
        <dbReference type="EMBL" id="EZA58062.1"/>
    </source>
</evidence>
<name>A0A026WPS8_OOCBI</name>
<dbReference type="EMBL" id="KK107135">
    <property type="protein sequence ID" value="EZA58062.1"/>
    <property type="molecule type" value="Genomic_DNA"/>
</dbReference>
<gene>
    <name evidence="2" type="ORF">X777_01443</name>
</gene>
<dbReference type="AlphaFoldDB" id="A0A026WPS8"/>
<proteinExistence type="predicted"/>
<accession>A0A026WPS8</accession>
<evidence type="ECO:0000256" key="1">
    <source>
        <dbReference type="SAM" id="MobiDB-lite"/>
    </source>
</evidence>
<reference evidence="2 3" key="1">
    <citation type="journal article" date="2014" name="Curr. Biol.">
        <title>The genome of the clonal raider ant Cerapachys biroi.</title>
        <authorList>
            <person name="Oxley P.R."/>
            <person name="Ji L."/>
            <person name="Fetter-Pruneda I."/>
            <person name="McKenzie S.K."/>
            <person name="Li C."/>
            <person name="Hu H."/>
            <person name="Zhang G."/>
            <person name="Kronauer D.J."/>
        </authorList>
    </citation>
    <scope>NUCLEOTIDE SEQUENCE [LARGE SCALE GENOMIC DNA]</scope>
</reference>
<keyword evidence="3" id="KW-1185">Reference proteome</keyword>
<dbReference type="Proteomes" id="UP000053097">
    <property type="component" value="Unassembled WGS sequence"/>
</dbReference>
<evidence type="ECO:0000313" key="3">
    <source>
        <dbReference type="Proteomes" id="UP000053097"/>
    </source>
</evidence>
<sequence length="58" mass="6424">MNPAIHALQERSTTPTTTTTATTRTTAGSALCTTKDEGPEPRRVKAELEQRMFYLDQV</sequence>
<feature type="compositionally biased region" description="Low complexity" evidence="1">
    <location>
        <begin position="13"/>
        <end position="26"/>
    </location>
</feature>
<organism evidence="2 3">
    <name type="scientific">Ooceraea biroi</name>
    <name type="common">Clonal raider ant</name>
    <name type="synonym">Cerapachys biroi</name>
    <dbReference type="NCBI Taxonomy" id="2015173"/>
    <lineage>
        <taxon>Eukaryota</taxon>
        <taxon>Metazoa</taxon>
        <taxon>Ecdysozoa</taxon>
        <taxon>Arthropoda</taxon>
        <taxon>Hexapoda</taxon>
        <taxon>Insecta</taxon>
        <taxon>Pterygota</taxon>
        <taxon>Neoptera</taxon>
        <taxon>Endopterygota</taxon>
        <taxon>Hymenoptera</taxon>
        <taxon>Apocrita</taxon>
        <taxon>Aculeata</taxon>
        <taxon>Formicoidea</taxon>
        <taxon>Formicidae</taxon>
        <taxon>Dorylinae</taxon>
        <taxon>Ooceraea</taxon>
    </lineage>
</organism>